<dbReference type="EMBL" id="MABE01000118">
    <property type="protein sequence ID" value="OUS41235.1"/>
    <property type="molecule type" value="Genomic_DNA"/>
</dbReference>
<evidence type="ECO:0000259" key="12">
    <source>
        <dbReference type="PROSITE" id="PS50885"/>
    </source>
</evidence>
<keyword evidence="2" id="KW-1003">Cell membrane</keyword>
<keyword evidence="6 10" id="KW-0472">Membrane</keyword>
<dbReference type="FunFam" id="1.10.287.950:FF:000001">
    <property type="entry name" value="Methyl-accepting chemotaxis sensory transducer"/>
    <property type="match status" value="1"/>
</dbReference>
<dbReference type="GO" id="GO:0006935">
    <property type="term" value="P:chemotaxis"/>
    <property type="evidence" value="ECO:0007669"/>
    <property type="project" value="UniProtKB-KW"/>
</dbReference>
<evidence type="ECO:0000256" key="8">
    <source>
        <dbReference type="ARBA" id="ARBA00029447"/>
    </source>
</evidence>
<comment type="similarity">
    <text evidence="8">Belongs to the methyl-accepting chemotaxis (MCP) protein family.</text>
</comment>
<dbReference type="PANTHER" id="PTHR32089">
    <property type="entry name" value="METHYL-ACCEPTING CHEMOTAXIS PROTEIN MCPB"/>
    <property type="match status" value="1"/>
</dbReference>
<organism evidence="13 14">
    <name type="scientific">Oleispira antarctica</name>
    <dbReference type="NCBI Taxonomy" id="188908"/>
    <lineage>
        <taxon>Bacteria</taxon>
        <taxon>Pseudomonadati</taxon>
        <taxon>Pseudomonadota</taxon>
        <taxon>Gammaproteobacteria</taxon>
        <taxon>Oceanospirillales</taxon>
        <taxon>Oceanospirillaceae</taxon>
        <taxon>Oleispira</taxon>
    </lineage>
</organism>
<evidence type="ECO:0000259" key="11">
    <source>
        <dbReference type="PROSITE" id="PS50111"/>
    </source>
</evidence>
<evidence type="ECO:0000256" key="7">
    <source>
        <dbReference type="ARBA" id="ARBA00023224"/>
    </source>
</evidence>
<dbReference type="PANTHER" id="PTHR32089:SF112">
    <property type="entry name" value="LYSOZYME-LIKE PROTEIN-RELATED"/>
    <property type="match status" value="1"/>
</dbReference>
<dbReference type="Pfam" id="PF02743">
    <property type="entry name" value="dCache_1"/>
    <property type="match status" value="1"/>
</dbReference>
<feature type="domain" description="HAMP" evidence="12">
    <location>
        <begin position="308"/>
        <end position="362"/>
    </location>
</feature>
<dbReference type="SMART" id="SM00283">
    <property type="entry name" value="MA"/>
    <property type="match status" value="1"/>
</dbReference>
<dbReference type="CDD" id="cd06225">
    <property type="entry name" value="HAMP"/>
    <property type="match status" value="1"/>
</dbReference>
<evidence type="ECO:0000256" key="5">
    <source>
        <dbReference type="ARBA" id="ARBA00022989"/>
    </source>
</evidence>
<keyword evidence="5 10" id="KW-1133">Transmembrane helix</keyword>
<evidence type="ECO:0000256" key="10">
    <source>
        <dbReference type="SAM" id="Phobius"/>
    </source>
</evidence>
<dbReference type="Gene3D" id="3.30.450.20">
    <property type="entry name" value="PAS domain"/>
    <property type="match status" value="1"/>
</dbReference>
<dbReference type="GO" id="GO:0005886">
    <property type="term" value="C:plasma membrane"/>
    <property type="evidence" value="ECO:0007669"/>
    <property type="project" value="UniProtKB-SubCell"/>
</dbReference>
<sequence length="639" mass="68513">MWNALPIRQKLSLVIGGSLLISVIISTLISNSSMRSMMTERINNEEIPATLNAVANAIEKEISVPLTISKSMAENTFSNQWLEQGEDDRQLDNIKQYLSATQQNNNAITAFLVSGHSNNYYVPSGLSRTLDPNSSNDGWFYGFLNSGKKYSLDIDNDVSLNTLTLFINYRTSDGRSVAGIGMGINQVSDLVKNYTIGEQGLAFLTDQAGNVQIHPDKDIKSGTNLNTLFDSHIQANLLNKDKINILQTDSHGGRILAAKFIPSLNWFVITEIPTSEIISPINNTSMQLVLMNVVVAAILIAIGLWVALGVARPIIRAAGMLGDIASGDADLTKQMQVDTKDEVGKLATSFNSFVGQLQSLITAIASNSRDVTDIAQNLATSSNSTQRNTEEQQQSVDMIATAMNEMGATVHEIARNANETANAAKQSAVETSNSQSIVNSSIDGINSLFGKMQSASEVIQTLAQDVGEISSVLEVIRGISEQTNLLALNAAIEAARAGEQGRGFAVVADEVRTLAQRTQESTEEINSMIHKLQGGAKDAVTAMDEGIETAKTSVEDADKAGASLSSITAAIGIISDLSIQVATATEEQSSVVEELNSHILNIKNMSDSTALESRNVNDQCQNLNNSASELSEMVGSFKV</sequence>
<dbReference type="PROSITE" id="PS50111">
    <property type="entry name" value="CHEMOTAXIS_TRANSDUC_2"/>
    <property type="match status" value="1"/>
</dbReference>
<feature type="transmembrane region" description="Helical" evidence="10">
    <location>
        <begin position="288"/>
        <end position="308"/>
    </location>
</feature>
<accession>A0A1Y5I265</accession>
<name>A0A1Y5I265_OLEAN</name>
<evidence type="ECO:0000256" key="9">
    <source>
        <dbReference type="PROSITE-ProRule" id="PRU00284"/>
    </source>
</evidence>
<evidence type="ECO:0008006" key="15">
    <source>
        <dbReference type="Google" id="ProtNLM"/>
    </source>
</evidence>
<protein>
    <recommendedName>
        <fullName evidence="15">Chemotaxis protein</fullName>
    </recommendedName>
</protein>
<reference evidence="14" key="1">
    <citation type="journal article" date="2017" name="Proc. Natl. Acad. Sci. U.S.A.">
        <title>Simulation of Deepwater Horizon oil plume reveals substrate specialization within a complex community of hydrocarbon degraders.</title>
        <authorList>
            <person name="Hu P."/>
            <person name="Dubinsky E.A."/>
            <person name="Probst A.J."/>
            <person name="Wang J."/>
            <person name="Sieber C.M.K."/>
            <person name="Tom L.M."/>
            <person name="Gardinali P."/>
            <person name="Banfield J.F."/>
            <person name="Atlas R.M."/>
            <person name="Andersen G.L."/>
        </authorList>
    </citation>
    <scope>NUCLEOTIDE SEQUENCE [LARGE SCALE GENOMIC DNA]</scope>
</reference>
<dbReference type="Gene3D" id="1.10.287.950">
    <property type="entry name" value="Methyl-accepting chemotaxis protein"/>
    <property type="match status" value="1"/>
</dbReference>
<evidence type="ECO:0000313" key="14">
    <source>
        <dbReference type="Proteomes" id="UP000227088"/>
    </source>
</evidence>
<keyword evidence="3" id="KW-0145">Chemotaxis</keyword>
<keyword evidence="7 9" id="KW-0807">Transducer</keyword>
<feature type="domain" description="Methyl-accepting transducer" evidence="11">
    <location>
        <begin position="367"/>
        <end position="603"/>
    </location>
</feature>
<dbReference type="AlphaFoldDB" id="A0A1Y5I265"/>
<evidence type="ECO:0000256" key="2">
    <source>
        <dbReference type="ARBA" id="ARBA00022475"/>
    </source>
</evidence>
<dbReference type="SMART" id="SM00304">
    <property type="entry name" value="HAMP"/>
    <property type="match status" value="1"/>
</dbReference>
<evidence type="ECO:0000313" key="13">
    <source>
        <dbReference type="EMBL" id="OUS41235.1"/>
    </source>
</evidence>
<dbReference type="GO" id="GO:0004888">
    <property type="term" value="F:transmembrane signaling receptor activity"/>
    <property type="evidence" value="ECO:0007669"/>
    <property type="project" value="InterPro"/>
</dbReference>
<dbReference type="CDD" id="cd11386">
    <property type="entry name" value="MCP_signal"/>
    <property type="match status" value="1"/>
</dbReference>
<evidence type="ECO:0000256" key="1">
    <source>
        <dbReference type="ARBA" id="ARBA00004651"/>
    </source>
</evidence>
<dbReference type="PRINTS" id="PR00260">
    <property type="entry name" value="CHEMTRNSDUCR"/>
</dbReference>
<dbReference type="InterPro" id="IPR033479">
    <property type="entry name" value="dCache_1"/>
</dbReference>
<dbReference type="InterPro" id="IPR003660">
    <property type="entry name" value="HAMP_dom"/>
</dbReference>
<comment type="caution">
    <text evidence="13">The sequence shown here is derived from an EMBL/GenBank/DDBJ whole genome shotgun (WGS) entry which is preliminary data.</text>
</comment>
<dbReference type="Pfam" id="PF00015">
    <property type="entry name" value="MCPsignal"/>
    <property type="match status" value="1"/>
</dbReference>
<comment type="subcellular location">
    <subcellularLocation>
        <location evidence="1">Cell membrane</location>
        <topology evidence="1">Multi-pass membrane protein</topology>
    </subcellularLocation>
</comment>
<dbReference type="PROSITE" id="PS50885">
    <property type="entry name" value="HAMP"/>
    <property type="match status" value="1"/>
</dbReference>
<dbReference type="CDD" id="cd12912">
    <property type="entry name" value="PDC2_MCP_like"/>
    <property type="match status" value="1"/>
</dbReference>
<dbReference type="Proteomes" id="UP000227088">
    <property type="component" value="Unassembled WGS sequence"/>
</dbReference>
<evidence type="ECO:0000256" key="4">
    <source>
        <dbReference type="ARBA" id="ARBA00022692"/>
    </source>
</evidence>
<dbReference type="SUPFAM" id="SSF58104">
    <property type="entry name" value="Methyl-accepting chemotaxis protein (MCP) signaling domain"/>
    <property type="match status" value="1"/>
</dbReference>
<dbReference type="GO" id="GO:0007165">
    <property type="term" value="P:signal transduction"/>
    <property type="evidence" value="ECO:0007669"/>
    <property type="project" value="UniProtKB-KW"/>
</dbReference>
<proteinExistence type="inferred from homology"/>
<dbReference type="InterPro" id="IPR004090">
    <property type="entry name" value="Chemotax_Me-accpt_rcpt"/>
</dbReference>
<evidence type="ECO:0000256" key="6">
    <source>
        <dbReference type="ARBA" id="ARBA00023136"/>
    </source>
</evidence>
<feature type="transmembrane region" description="Helical" evidence="10">
    <location>
        <begin position="12"/>
        <end position="31"/>
    </location>
</feature>
<dbReference type="InterPro" id="IPR004089">
    <property type="entry name" value="MCPsignal_dom"/>
</dbReference>
<keyword evidence="4 10" id="KW-0812">Transmembrane</keyword>
<dbReference type="Pfam" id="PF00672">
    <property type="entry name" value="HAMP"/>
    <property type="match status" value="1"/>
</dbReference>
<evidence type="ECO:0000256" key="3">
    <source>
        <dbReference type="ARBA" id="ARBA00022500"/>
    </source>
</evidence>
<gene>
    <name evidence="13" type="ORF">A9R00_01970</name>
</gene>